<name>A0A5B7I5N0_PORTR</name>
<organism evidence="1 2">
    <name type="scientific">Portunus trituberculatus</name>
    <name type="common">Swimming crab</name>
    <name type="synonym">Neptunus trituberculatus</name>
    <dbReference type="NCBI Taxonomy" id="210409"/>
    <lineage>
        <taxon>Eukaryota</taxon>
        <taxon>Metazoa</taxon>
        <taxon>Ecdysozoa</taxon>
        <taxon>Arthropoda</taxon>
        <taxon>Crustacea</taxon>
        <taxon>Multicrustacea</taxon>
        <taxon>Malacostraca</taxon>
        <taxon>Eumalacostraca</taxon>
        <taxon>Eucarida</taxon>
        <taxon>Decapoda</taxon>
        <taxon>Pleocyemata</taxon>
        <taxon>Brachyura</taxon>
        <taxon>Eubrachyura</taxon>
        <taxon>Portunoidea</taxon>
        <taxon>Portunidae</taxon>
        <taxon>Portuninae</taxon>
        <taxon>Portunus</taxon>
    </lineage>
</organism>
<protein>
    <submittedName>
        <fullName evidence="1">Uncharacterized protein</fullName>
    </submittedName>
</protein>
<comment type="caution">
    <text evidence="1">The sequence shown here is derived from an EMBL/GenBank/DDBJ whole genome shotgun (WGS) entry which is preliminary data.</text>
</comment>
<evidence type="ECO:0000313" key="2">
    <source>
        <dbReference type="Proteomes" id="UP000324222"/>
    </source>
</evidence>
<dbReference type="Proteomes" id="UP000324222">
    <property type="component" value="Unassembled WGS sequence"/>
</dbReference>
<gene>
    <name evidence="1" type="ORF">E2C01_073554</name>
</gene>
<sequence>MVFDEKCGLACVDGEWLLSGGRPHGVSGDGAVLQQVVRGVRLCRAPGAVGRIRHAQLVLVGIEVGVANSQSGDCYAHGPVWGVGPSVVSCVLSNLSQ</sequence>
<dbReference type="AlphaFoldDB" id="A0A5B7I5N0"/>
<keyword evidence="2" id="KW-1185">Reference proteome</keyword>
<reference evidence="1 2" key="1">
    <citation type="submission" date="2019-05" db="EMBL/GenBank/DDBJ databases">
        <title>Another draft genome of Portunus trituberculatus and its Hox gene families provides insights of decapod evolution.</title>
        <authorList>
            <person name="Jeong J.-H."/>
            <person name="Song I."/>
            <person name="Kim S."/>
            <person name="Choi T."/>
            <person name="Kim D."/>
            <person name="Ryu S."/>
            <person name="Kim W."/>
        </authorList>
    </citation>
    <scope>NUCLEOTIDE SEQUENCE [LARGE SCALE GENOMIC DNA]</scope>
    <source>
        <tissue evidence="1">Muscle</tissue>
    </source>
</reference>
<evidence type="ECO:0000313" key="1">
    <source>
        <dbReference type="EMBL" id="MPC79042.1"/>
    </source>
</evidence>
<accession>A0A5B7I5N0</accession>
<proteinExistence type="predicted"/>
<dbReference type="EMBL" id="VSRR010050074">
    <property type="protein sequence ID" value="MPC79042.1"/>
    <property type="molecule type" value="Genomic_DNA"/>
</dbReference>